<proteinExistence type="predicted"/>
<dbReference type="EMBL" id="JAVHUY010000029">
    <property type="protein sequence ID" value="MDQ7908301.1"/>
    <property type="molecule type" value="Genomic_DNA"/>
</dbReference>
<dbReference type="Gene3D" id="3.40.50.1820">
    <property type="entry name" value="alpha/beta hydrolase"/>
    <property type="match status" value="1"/>
</dbReference>
<dbReference type="SUPFAM" id="SSF53474">
    <property type="entry name" value="alpha/beta-Hydrolases"/>
    <property type="match status" value="1"/>
</dbReference>
<reference evidence="2 3" key="1">
    <citation type="submission" date="2023-08" db="EMBL/GenBank/DDBJ databases">
        <title>Phytohabitans sansha sp. nov., isolated from marine sediment.</title>
        <authorList>
            <person name="Zhao Y."/>
            <person name="Yi K."/>
        </authorList>
    </citation>
    <scope>NUCLEOTIDE SEQUENCE [LARGE SCALE GENOMIC DNA]</scope>
    <source>
        <strain evidence="2 3">ZYX-F-186</strain>
    </source>
</reference>
<accession>A0ABU0ZNP9</accession>
<name>A0ABU0ZNP9_9ACTN</name>
<protein>
    <submittedName>
        <fullName evidence="2">Uncharacterized protein</fullName>
    </submittedName>
</protein>
<dbReference type="Proteomes" id="UP001230908">
    <property type="component" value="Unassembled WGS sequence"/>
</dbReference>
<evidence type="ECO:0000313" key="3">
    <source>
        <dbReference type="Proteomes" id="UP001230908"/>
    </source>
</evidence>
<dbReference type="InterPro" id="IPR029058">
    <property type="entry name" value="AB_hydrolase_fold"/>
</dbReference>
<evidence type="ECO:0000313" key="2">
    <source>
        <dbReference type="EMBL" id="MDQ7908301.1"/>
    </source>
</evidence>
<gene>
    <name evidence="2" type="ORF">RB614_27620</name>
</gene>
<feature type="chain" id="PRO_5046864474" evidence="1">
    <location>
        <begin position="26"/>
        <end position="462"/>
    </location>
</feature>
<evidence type="ECO:0000256" key="1">
    <source>
        <dbReference type="SAM" id="SignalP"/>
    </source>
</evidence>
<organism evidence="2 3">
    <name type="scientific">Phytohabitans maris</name>
    <dbReference type="NCBI Taxonomy" id="3071409"/>
    <lineage>
        <taxon>Bacteria</taxon>
        <taxon>Bacillati</taxon>
        <taxon>Actinomycetota</taxon>
        <taxon>Actinomycetes</taxon>
        <taxon>Micromonosporales</taxon>
        <taxon>Micromonosporaceae</taxon>
    </lineage>
</organism>
<keyword evidence="3" id="KW-1185">Reference proteome</keyword>
<keyword evidence="1" id="KW-0732">Signal</keyword>
<dbReference type="RefSeq" id="WP_308715571.1">
    <property type="nucleotide sequence ID" value="NZ_JAVHUY010000029.1"/>
</dbReference>
<feature type="signal peptide" evidence="1">
    <location>
        <begin position="1"/>
        <end position="25"/>
    </location>
</feature>
<sequence length="462" mass="49786">MKKVFVALVAGLLVGGSATSAPAEAATGGRHSYTGVIDGAEYRVETPADWNGTLVLFSHGYYPPDFPIQDILVANAEESEEWLLDHGYALAASMYQDDGVGYLVEDAIQDQLALLDWFEANLGRPHRTVVTGQSLGVAISTLLVERYPRRFDGLLTLCGAYDPLNTFNTALDVNFAVKTLLAAGEDIDLVGAADPVASRDAMVAAVDRARTTPQGQARLALAAAFGNVTGWYFSLQPKPTDPAGWIQQQVEWVKWAKVYGNGPVAFAGIAEVAGGNPLWNAGVDYARQLTRSSQHDAVRRAYRDAGLDLRADLATLAAAPRIAPRPGAVRYMYQYGVPVGRTPVPVLSLHTTGDGGASPDQERWYARQVRRAGDPGQLRQLYVERGGHCSFSAAEEVTALRALLAKVETGRWPETSPGRLNAAANGFDPHFHQVLDLGTFTKGVLPPGFTRYTPPTTPRPSR</sequence>
<comment type="caution">
    <text evidence="2">The sequence shown here is derived from an EMBL/GenBank/DDBJ whole genome shotgun (WGS) entry which is preliminary data.</text>
</comment>